<comment type="caution">
    <text evidence="3">The sequence shown here is derived from an EMBL/GenBank/DDBJ whole genome shotgun (WGS) entry which is preliminary data.</text>
</comment>
<proteinExistence type="predicted"/>
<evidence type="ECO:0000256" key="1">
    <source>
        <dbReference type="SAM" id="MobiDB-lite"/>
    </source>
</evidence>
<evidence type="ECO:0000259" key="2">
    <source>
        <dbReference type="SMART" id="SM00834"/>
    </source>
</evidence>
<dbReference type="PANTHER" id="PTHR34404:SF2">
    <property type="entry name" value="CONSERVED SERINE RICH PROTEIN"/>
    <property type="match status" value="1"/>
</dbReference>
<gene>
    <name evidence="3" type="ORF">CEE37_03875</name>
</gene>
<dbReference type="EMBL" id="NJBN01000002">
    <property type="protein sequence ID" value="TKJ41715.1"/>
    <property type="molecule type" value="Genomic_DNA"/>
</dbReference>
<dbReference type="Proteomes" id="UP000319619">
    <property type="component" value="Unassembled WGS sequence"/>
</dbReference>
<dbReference type="SMART" id="SM00834">
    <property type="entry name" value="CxxC_CXXC_SSSS"/>
    <property type="match status" value="1"/>
</dbReference>
<dbReference type="Pfam" id="PF09723">
    <property type="entry name" value="Zn_ribbon_8"/>
    <property type="match status" value="1"/>
</dbReference>
<name>A0A532V3F1_UNCL8</name>
<feature type="domain" description="Putative regulatory protein FmdB zinc ribbon" evidence="2">
    <location>
        <begin position="1"/>
        <end position="41"/>
    </location>
</feature>
<dbReference type="AlphaFoldDB" id="A0A532V3F1"/>
<dbReference type="NCBIfam" id="TIGR02605">
    <property type="entry name" value="CxxC_CxxC_SSSS"/>
    <property type="match status" value="1"/>
</dbReference>
<evidence type="ECO:0000313" key="4">
    <source>
        <dbReference type="Proteomes" id="UP000319619"/>
    </source>
</evidence>
<sequence length="94" mass="10597">MPTYEYRCNDCGFEFEEFQSMVAEPLHVCPRCRGDVRRLISGGGGLIFKGSGFYETDYKRRHFSEGSTSKPKPSETPTSETTSKESVKSSVENK</sequence>
<accession>A0A532V3F1</accession>
<evidence type="ECO:0000313" key="3">
    <source>
        <dbReference type="EMBL" id="TKJ41715.1"/>
    </source>
</evidence>
<dbReference type="InterPro" id="IPR013429">
    <property type="entry name" value="Regulatory_FmdB_Zinc_ribbon"/>
</dbReference>
<feature type="compositionally biased region" description="Basic and acidic residues" evidence="1">
    <location>
        <begin position="82"/>
        <end position="94"/>
    </location>
</feature>
<dbReference type="PANTHER" id="PTHR34404">
    <property type="entry name" value="REGULATORY PROTEIN, FMDB FAMILY"/>
    <property type="match status" value="1"/>
</dbReference>
<protein>
    <submittedName>
        <fullName evidence="3">FmdB family transcriptional regulator</fullName>
    </submittedName>
</protein>
<organism evidence="3 4">
    <name type="scientific">candidate division LCP-89 bacterium B3_LCP</name>
    <dbReference type="NCBI Taxonomy" id="2012998"/>
    <lineage>
        <taxon>Bacteria</taxon>
        <taxon>Pseudomonadati</taxon>
        <taxon>Bacteria division LCP-89</taxon>
    </lineage>
</organism>
<reference evidence="3 4" key="1">
    <citation type="submission" date="2017-06" db="EMBL/GenBank/DDBJ databases">
        <title>Novel microbial phyla capable of carbon fixation and sulfur reduction in deep-sea sediments.</title>
        <authorList>
            <person name="Huang J."/>
            <person name="Baker B."/>
            <person name="Wang Y."/>
        </authorList>
    </citation>
    <scope>NUCLEOTIDE SEQUENCE [LARGE SCALE GENOMIC DNA]</scope>
    <source>
        <strain evidence="3">B3_LCP</strain>
    </source>
</reference>
<feature type="region of interest" description="Disordered" evidence="1">
    <location>
        <begin position="62"/>
        <end position="94"/>
    </location>
</feature>
<feature type="compositionally biased region" description="Low complexity" evidence="1">
    <location>
        <begin position="67"/>
        <end position="81"/>
    </location>
</feature>